<dbReference type="EMBL" id="JAPFFM010000004">
    <property type="protein sequence ID" value="KAJ6764545.1"/>
    <property type="molecule type" value="Genomic_DNA"/>
</dbReference>
<evidence type="ECO:0000259" key="1">
    <source>
        <dbReference type="Pfam" id="PF25019"/>
    </source>
</evidence>
<dbReference type="InterPro" id="IPR032675">
    <property type="entry name" value="LRR_dom_sf"/>
</dbReference>
<name>A0A9Q0WF83_9ROSI</name>
<gene>
    <name evidence="2" type="ORF">OIU74_023435</name>
</gene>
<evidence type="ECO:0000313" key="3">
    <source>
        <dbReference type="Proteomes" id="UP001151752"/>
    </source>
</evidence>
<dbReference type="Gene3D" id="3.80.10.10">
    <property type="entry name" value="Ribonuclease Inhibitor"/>
    <property type="match status" value="2"/>
</dbReference>
<feature type="domain" description="R13L1/DRL21-like LRR repeat region" evidence="1">
    <location>
        <begin position="66"/>
        <end position="182"/>
    </location>
</feature>
<organism evidence="2 3">
    <name type="scientific">Salix koriyanagi</name>
    <dbReference type="NCBI Taxonomy" id="2511006"/>
    <lineage>
        <taxon>Eukaryota</taxon>
        <taxon>Viridiplantae</taxon>
        <taxon>Streptophyta</taxon>
        <taxon>Embryophyta</taxon>
        <taxon>Tracheophyta</taxon>
        <taxon>Spermatophyta</taxon>
        <taxon>Magnoliopsida</taxon>
        <taxon>eudicotyledons</taxon>
        <taxon>Gunneridae</taxon>
        <taxon>Pentapetalae</taxon>
        <taxon>rosids</taxon>
        <taxon>fabids</taxon>
        <taxon>Malpighiales</taxon>
        <taxon>Salicaceae</taxon>
        <taxon>Saliceae</taxon>
        <taxon>Salix</taxon>
    </lineage>
</organism>
<dbReference type="PANTHER" id="PTHR47186:SF30">
    <property type="entry name" value="EF-HAND DOMAIN-CONTAINING PROTEIN"/>
    <property type="match status" value="1"/>
</dbReference>
<dbReference type="Pfam" id="PF25019">
    <property type="entry name" value="LRR_R13L1-DRL21"/>
    <property type="match status" value="2"/>
</dbReference>
<feature type="domain" description="R13L1/DRL21-like LRR repeat region" evidence="1">
    <location>
        <begin position="193"/>
        <end position="305"/>
    </location>
</feature>
<accession>A0A9Q0WF83</accession>
<protein>
    <submittedName>
        <fullName evidence="2">DISEASE RESISTANCE PROTEIN RP</fullName>
    </submittedName>
</protein>
<sequence length="317" mass="35529">MCDLCNLQSLDVIGCSSLAIVKPIELRHLHIHHSGVAFLPKGIKRLTCNCFIVCGGGEKESKAANLRELKNLNHIEGNLVIENLQGGDIADAPEAQLKNKKRLLCLDLYFKHNHKDSNLIKVLQPSSDLEKLTINWYGGIVLPNWIMALTKLQDLKLIDCGNLEVLPLLGRLPNLESLELQSVGVRRFDAGFLGIEKVENVNINEGEDGRVIAFPKLKRLEILYLDEVEEWDGIERIVGEEDAATTSTFIMPQLQQLIIKECPLLRALPDYVLATSLQDLRLSDCGNLEVLPPLGRLPNLESLELFRVGVRSWMLDF</sequence>
<dbReference type="PANTHER" id="PTHR47186">
    <property type="entry name" value="LEUCINE-RICH REPEAT-CONTAINING PROTEIN 57"/>
    <property type="match status" value="1"/>
</dbReference>
<dbReference type="AlphaFoldDB" id="A0A9Q0WF83"/>
<evidence type="ECO:0000313" key="2">
    <source>
        <dbReference type="EMBL" id="KAJ6764545.1"/>
    </source>
</evidence>
<reference evidence="2" key="1">
    <citation type="submission" date="2022-11" db="EMBL/GenBank/DDBJ databases">
        <authorList>
            <person name="Hyden B.L."/>
            <person name="Feng K."/>
            <person name="Yates T."/>
            <person name="Jawdy S."/>
            <person name="Smart L.B."/>
            <person name="Muchero W."/>
        </authorList>
    </citation>
    <scope>NUCLEOTIDE SEQUENCE</scope>
    <source>
        <tissue evidence="2">Shoot tip</tissue>
    </source>
</reference>
<reference evidence="2" key="2">
    <citation type="journal article" date="2023" name="Int. J. Mol. Sci.">
        <title>De Novo Assembly and Annotation of 11 Diverse Shrub Willow (Salix) Genomes Reveals Novel Gene Organization in Sex-Linked Regions.</title>
        <authorList>
            <person name="Hyden B."/>
            <person name="Feng K."/>
            <person name="Yates T.B."/>
            <person name="Jawdy S."/>
            <person name="Cereghino C."/>
            <person name="Smart L.B."/>
            <person name="Muchero W."/>
        </authorList>
    </citation>
    <scope>NUCLEOTIDE SEQUENCE</scope>
    <source>
        <tissue evidence="2">Shoot tip</tissue>
    </source>
</reference>
<dbReference type="Proteomes" id="UP001151752">
    <property type="component" value="Chromosome 12"/>
</dbReference>
<proteinExistence type="predicted"/>
<dbReference type="SUPFAM" id="SSF52058">
    <property type="entry name" value="L domain-like"/>
    <property type="match status" value="1"/>
</dbReference>
<comment type="caution">
    <text evidence="2">The sequence shown here is derived from an EMBL/GenBank/DDBJ whole genome shotgun (WGS) entry which is preliminary data.</text>
</comment>
<dbReference type="InterPro" id="IPR056789">
    <property type="entry name" value="LRR_R13L1-DRL21"/>
</dbReference>
<keyword evidence="3" id="KW-1185">Reference proteome</keyword>